<dbReference type="Proteomes" id="UP000792457">
    <property type="component" value="Unassembled WGS sequence"/>
</dbReference>
<evidence type="ECO:0000313" key="3">
    <source>
        <dbReference type="EMBL" id="KAG8227278.1"/>
    </source>
</evidence>
<proteinExistence type="predicted"/>
<protein>
    <recommendedName>
        <fullName evidence="5">DUF4200 domain-containing protein</fullName>
    </recommendedName>
</protein>
<feature type="compositionally biased region" description="Basic residues" evidence="2">
    <location>
        <begin position="35"/>
        <end position="47"/>
    </location>
</feature>
<comment type="caution">
    <text evidence="3">The sequence shown here is derived from an EMBL/GenBank/DDBJ whole genome shotgun (WGS) entry which is preliminary data.</text>
</comment>
<keyword evidence="1" id="KW-0175">Coiled coil</keyword>
<organism evidence="3 4">
    <name type="scientific">Ladona fulva</name>
    <name type="common">Scarce chaser dragonfly</name>
    <name type="synonym">Libellula fulva</name>
    <dbReference type="NCBI Taxonomy" id="123851"/>
    <lineage>
        <taxon>Eukaryota</taxon>
        <taxon>Metazoa</taxon>
        <taxon>Ecdysozoa</taxon>
        <taxon>Arthropoda</taxon>
        <taxon>Hexapoda</taxon>
        <taxon>Insecta</taxon>
        <taxon>Pterygota</taxon>
        <taxon>Palaeoptera</taxon>
        <taxon>Odonata</taxon>
        <taxon>Epiprocta</taxon>
        <taxon>Anisoptera</taxon>
        <taxon>Libelluloidea</taxon>
        <taxon>Libellulidae</taxon>
        <taxon>Ladona</taxon>
    </lineage>
</organism>
<reference evidence="3" key="2">
    <citation type="submission" date="2017-10" db="EMBL/GenBank/DDBJ databases">
        <title>Ladona fulva Genome sequencing and assembly.</title>
        <authorList>
            <person name="Murali S."/>
            <person name="Richards S."/>
            <person name="Bandaranaike D."/>
            <person name="Bellair M."/>
            <person name="Blankenburg K."/>
            <person name="Chao H."/>
            <person name="Dinh H."/>
            <person name="Doddapaneni H."/>
            <person name="Dugan-Rocha S."/>
            <person name="Elkadiri S."/>
            <person name="Gnanaolivu R."/>
            <person name="Hernandez B."/>
            <person name="Skinner E."/>
            <person name="Javaid M."/>
            <person name="Lee S."/>
            <person name="Li M."/>
            <person name="Ming W."/>
            <person name="Munidasa M."/>
            <person name="Muniz J."/>
            <person name="Nguyen L."/>
            <person name="Hughes D."/>
            <person name="Osuji N."/>
            <person name="Pu L.-L."/>
            <person name="Puazo M."/>
            <person name="Qu C."/>
            <person name="Quiroz J."/>
            <person name="Raj R."/>
            <person name="Weissenberger G."/>
            <person name="Xin Y."/>
            <person name="Zou X."/>
            <person name="Han Y."/>
            <person name="Worley K."/>
            <person name="Muzny D."/>
            <person name="Gibbs R."/>
        </authorList>
    </citation>
    <scope>NUCLEOTIDE SEQUENCE</scope>
    <source>
        <strain evidence="3">Sampled in the wild</strain>
    </source>
</reference>
<evidence type="ECO:0000313" key="4">
    <source>
        <dbReference type="Proteomes" id="UP000792457"/>
    </source>
</evidence>
<dbReference type="InterPro" id="IPR051147">
    <property type="entry name" value="CFAP_domain-containing"/>
</dbReference>
<keyword evidence="4" id="KW-1185">Reference proteome</keyword>
<accession>A0A8K0K7B7</accession>
<dbReference type="AlphaFoldDB" id="A0A8K0K7B7"/>
<dbReference type="OrthoDB" id="10264063at2759"/>
<dbReference type="PANTHER" id="PTHR21683">
    <property type="entry name" value="COILED-COIL DOMAIN-CONTAINING PROTEIN 42 LIKE-2-LIKE-RELATED"/>
    <property type="match status" value="1"/>
</dbReference>
<feature type="coiled-coil region" evidence="1">
    <location>
        <begin position="370"/>
        <end position="401"/>
    </location>
</feature>
<reference evidence="3" key="1">
    <citation type="submission" date="2013-04" db="EMBL/GenBank/DDBJ databases">
        <authorList>
            <person name="Qu J."/>
            <person name="Murali S.C."/>
            <person name="Bandaranaike D."/>
            <person name="Bellair M."/>
            <person name="Blankenburg K."/>
            <person name="Chao H."/>
            <person name="Dinh H."/>
            <person name="Doddapaneni H."/>
            <person name="Downs B."/>
            <person name="Dugan-Rocha S."/>
            <person name="Elkadiri S."/>
            <person name="Gnanaolivu R.D."/>
            <person name="Hernandez B."/>
            <person name="Javaid M."/>
            <person name="Jayaseelan J.C."/>
            <person name="Lee S."/>
            <person name="Li M."/>
            <person name="Ming W."/>
            <person name="Munidasa M."/>
            <person name="Muniz J."/>
            <person name="Nguyen L."/>
            <person name="Ongeri F."/>
            <person name="Osuji N."/>
            <person name="Pu L.-L."/>
            <person name="Puazo M."/>
            <person name="Qu C."/>
            <person name="Quiroz J."/>
            <person name="Raj R."/>
            <person name="Weissenberger G."/>
            <person name="Xin Y."/>
            <person name="Zou X."/>
            <person name="Han Y."/>
            <person name="Richards S."/>
            <person name="Worley K."/>
            <person name="Muzny D."/>
            <person name="Gibbs R."/>
        </authorList>
    </citation>
    <scope>NUCLEOTIDE SEQUENCE</scope>
    <source>
        <strain evidence="3">Sampled in the wild</strain>
    </source>
</reference>
<evidence type="ECO:0008006" key="5">
    <source>
        <dbReference type="Google" id="ProtNLM"/>
    </source>
</evidence>
<feature type="region of interest" description="Disordered" evidence="2">
    <location>
        <begin position="1"/>
        <end position="69"/>
    </location>
</feature>
<gene>
    <name evidence="3" type="ORF">J437_LFUL012192</name>
</gene>
<name>A0A8K0K7B7_LADFU</name>
<evidence type="ECO:0000256" key="1">
    <source>
        <dbReference type="SAM" id="Coils"/>
    </source>
</evidence>
<feature type="compositionally biased region" description="Basic and acidic residues" evidence="2">
    <location>
        <begin position="1"/>
        <end position="12"/>
    </location>
</feature>
<evidence type="ECO:0000256" key="2">
    <source>
        <dbReference type="SAM" id="MobiDB-lite"/>
    </source>
</evidence>
<dbReference type="EMBL" id="KZ308317">
    <property type="protein sequence ID" value="KAG8227278.1"/>
    <property type="molecule type" value="Genomic_DNA"/>
</dbReference>
<dbReference type="PANTHER" id="PTHR21683:SF3">
    <property type="entry name" value="CILIA AND FLAGELLA ASSOCIATED PROTEIN 100"/>
    <property type="match status" value="1"/>
</dbReference>
<sequence length="833" mass="97894">MESATEERKKELMTSLKIQEWHRKKWSRKPPQGHSMRKQKLNTKKTKFYFTERMPKSKDTGRPSSECGAVDKKTMRGHKLHAEPPSGKTLSAEEKVKLLHEKGTYQSKLKSNISERLHVQVPDIAIQTKTDIDPGFFTMIEGRPNKKPFSRREYLKKEKAILMKKAMTMEIIEKIKFMRKDIEEKEKILDRAVKSFPLRAAESRNLIYKDFDVTTEAYSRNNEAQRRNMLALQRKKILESKVHKVRCNIYRLEERWRSLKVFQAFLYRISPLEWRKENDRIHYSNGQLVLEPSSACYDVYRLDPNTPEPPLEELLKLFHEKTKDEDEPKLYFTNPKQLQDHFDFIQELNANTFHYSMKMEEESKTLNRFVREIKNSIQNIIEKIQNEHNKFMENVEWLANKRKELNEIFRNEEKNLEKKVLSENHINVRTIIERGYNTLLNSEKLKVVLPLILEQFSRDVSRIILEVNNLPPALFKRLKQKQEEGLLKAQQACNEEKRLSRIEKKIKDSTQKMCIPKHCRSLRFRTRPPSTPEIEERKAEEDKRDDLYIEDIFRTDFKLESISFAKPQEIASYIIASALFQPSDEDRSISEELVEKSSISSCEEARMKKSFDSMASSIGLNGKIGGTKSIPISLPPNRTIELPPIDTKPHAPKKSCQPLKKPSLILSDFNKRKISLLTNYEKSYSIVETEGEAKEISFVDVVKTTRIKDYLLRWKNIFPSERERISKSSLFQKDVTSLDPYLESIQQKLKQTSTRGFPLKSDITKPTTFPHSSYFPSLPIISETEPVDEAQFDSNFSKLEDKLRECKLNYYEHKKHVKAERRAKSDSEIEEII</sequence>